<protein>
    <submittedName>
        <fullName evidence="2">Mu DNA-binding domain</fullName>
    </submittedName>
</protein>
<dbReference type="AlphaFoldDB" id="A0A2X4UXB6"/>
<reference evidence="2 3" key="1">
    <citation type="submission" date="2018-06" db="EMBL/GenBank/DDBJ databases">
        <authorList>
            <consortium name="Pathogen Informatics"/>
            <person name="Doyle S."/>
        </authorList>
    </citation>
    <scope>NUCLEOTIDE SEQUENCE [LARGE SCALE GENOMIC DNA]</scope>
    <source>
        <strain evidence="2 3">NCTC12151</strain>
    </source>
</reference>
<dbReference type="EMBL" id="LS483470">
    <property type="protein sequence ID" value="SQI43451.1"/>
    <property type="molecule type" value="Genomic_DNA"/>
</dbReference>
<dbReference type="Proteomes" id="UP000249005">
    <property type="component" value="Chromosome 1"/>
</dbReference>
<organism evidence="2 3">
    <name type="scientific">Leminorella richardii</name>
    <dbReference type="NCBI Taxonomy" id="158841"/>
    <lineage>
        <taxon>Bacteria</taxon>
        <taxon>Pseudomonadati</taxon>
        <taxon>Pseudomonadota</taxon>
        <taxon>Gammaproteobacteria</taxon>
        <taxon>Enterobacterales</taxon>
        <taxon>Budviciaceae</taxon>
        <taxon>Leminorella</taxon>
    </lineage>
</organism>
<dbReference type="InterPro" id="IPR009061">
    <property type="entry name" value="DNA-bd_dom_put_sf"/>
</dbReference>
<feature type="domain" description="HTH Mu-type" evidence="1">
    <location>
        <begin position="2"/>
        <end position="69"/>
    </location>
</feature>
<dbReference type="Gene3D" id="1.10.10.10">
    <property type="entry name" value="Winged helix-like DNA-binding domain superfamily/Winged helix DNA-binding domain"/>
    <property type="match status" value="1"/>
</dbReference>
<dbReference type="Pfam" id="PF02316">
    <property type="entry name" value="HTH_Tnp_Mu_1"/>
    <property type="match status" value="1"/>
</dbReference>
<dbReference type="OrthoDB" id="5676324at2"/>
<dbReference type="KEGG" id="lri:NCTC12151_03066"/>
<name>A0A2X4UXB6_9GAMM</name>
<proteinExistence type="predicted"/>
<gene>
    <name evidence="2" type="ORF">NCTC12151_03066</name>
</gene>
<dbReference type="InterPro" id="IPR003314">
    <property type="entry name" value="Mu-type_HTH"/>
</dbReference>
<sequence length="129" mass="14537">MKKEWFAAKELVDLGGLPGTAQGVNQRAKRENWVRRRRQGVQGKAVEYHIDSIPTGVQHVLRTMEDSVLYSPHADEPFTIWVTAYSQLTSLERDKIVALLMRRGIAGLMEKVNLPDSTELAESEMLSDA</sequence>
<dbReference type="GO" id="GO:0003677">
    <property type="term" value="F:DNA binding"/>
    <property type="evidence" value="ECO:0007669"/>
    <property type="project" value="UniProtKB-KW"/>
</dbReference>
<evidence type="ECO:0000313" key="3">
    <source>
        <dbReference type="Proteomes" id="UP000249005"/>
    </source>
</evidence>
<dbReference type="InterPro" id="IPR036388">
    <property type="entry name" value="WH-like_DNA-bd_sf"/>
</dbReference>
<evidence type="ECO:0000259" key="1">
    <source>
        <dbReference type="PROSITE" id="PS51702"/>
    </source>
</evidence>
<dbReference type="SUPFAM" id="SSF46955">
    <property type="entry name" value="Putative DNA-binding domain"/>
    <property type="match status" value="1"/>
</dbReference>
<keyword evidence="3" id="KW-1185">Reference proteome</keyword>
<evidence type="ECO:0000313" key="2">
    <source>
        <dbReference type="EMBL" id="SQI43451.1"/>
    </source>
</evidence>
<dbReference type="RefSeq" id="WP_111741414.1">
    <property type="nucleotide sequence ID" value="NZ_LR698987.1"/>
</dbReference>
<accession>A0A2X4UXB6</accession>
<dbReference type="PROSITE" id="PS51702">
    <property type="entry name" value="HTH_MU"/>
    <property type="match status" value="1"/>
</dbReference>
<keyword evidence="2" id="KW-0238">DNA-binding</keyword>